<evidence type="ECO:0000256" key="1">
    <source>
        <dbReference type="RuleBase" id="RU000487"/>
    </source>
</evidence>
<comment type="similarity">
    <text evidence="1">Belongs to the actin family.</text>
</comment>
<dbReference type="EMBL" id="QLNQ01000029">
    <property type="protein sequence ID" value="RCK55820.1"/>
    <property type="molecule type" value="Genomic_DNA"/>
</dbReference>
<evidence type="ECO:0000313" key="3">
    <source>
        <dbReference type="Proteomes" id="UP000253472"/>
    </source>
</evidence>
<protein>
    <submittedName>
        <fullName evidence="2">Actin-related protein 4</fullName>
    </submittedName>
</protein>
<dbReference type="InterPro" id="IPR004000">
    <property type="entry name" value="Actin"/>
</dbReference>
<dbReference type="Gene3D" id="3.30.420.40">
    <property type="match status" value="2"/>
</dbReference>
<reference evidence="2 3" key="1">
    <citation type="submission" date="2018-06" db="EMBL/GenBank/DDBJ databases">
        <title>Whole genome sequencing of Candida tropicalis (genome annotated by CSBL at Korea University).</title>
        <authorList>
            <person name="Ahn J."/>
        </authorList>
    </citation>
    <scope>NUCLEOTIDE SEQUENCE [LARGE SCALE GENOMIC DNA]</scope>
    <source>
        <strain evidence="2 3">ATCC 20962</strain>
    </source>
</reference>
<dbReference type="PANTHER" id="PTHR11937">
    <property type="entry name" value="ACTIN"/>
    <property type="match status" value="1"/>
</dbReference>
<keyword evidence="3" id="KW-1185">Reference proteome</keyword>
<dbReference type="AlphaFoldDB" id="A0A367XRK2"/>
<evidence type="ECO:0000313" key="2">
    <source>
        <dbReference type="EMBL" id="RCK55820.1"/>
    </source>
</evidence>
<dbReference type="OrthoDB" id="5132116at2759"/>
<comment type="caution">
    <text evidence="2">The sequence shown here is derived from an EMBL/GenBank/DDBJ whole genome shotgun (WGS) entry which is preliminary data.</text>
</comment>
<gene>
    <name evidence="2" type="primary">ARP4_2</name>
    <name evidence="2" type="ORF">Cantr_05297</name>
</gene>
<proteinExistence type="inferred from homology"/>
<organism evidence="2 3">
    <name type="scientific">Candida viswanathii</name>
    <dbReference type="NCBI Taxonomy" id="5486"/>
    <lineage>
        <taxon>Eukaryota</taxon>
        <taxon>Fungi</taxon>
        <taxon>Dikarya</taxon>
        <taxon>Ascomycota</taxon>
        <taxon>Saccharomycotina</taxon>
        <taxon>Pichiomycetes</taxon>
        <taxon>Debaryomycetaceae</taxon>
        <taxon>Candida/Lodderomyces clade</taxon>
        <taxon>Candida</taxon>
    </lineage>
</organism>
<dbReference type="SMART" id="SM00268">
    <property type="entry name" value="ACTIN"/>
    <property type="match status" value="1"/>
</dbReference>
<dbReference type="STRING" id="5486.A0A367XRK2"/>
<dbReference type="SUPFAM" id="SSF53067">
    <property type="entry name" value="Actin-like ATPase domain"/>
    <property type="match status" value="2"/>
</dbReference>
<accession>A0A367XRK2</accession>
<dbReference type="Proteomes" id="UP000253472">
    <property type="component" value="Unassembled WGS sequence"/>
</dbReference>
<dbReference type="InterPro" id="IPR043129">
    <property type="entry name" value="ATPase_NBD"/>
</dbReference>
<sequence length="435" mass="49146">MTYTAPAVVIDNGSYTTKAGFSLEDLPSLVFNSNYIKNEHTQQVIIGDEQMESNNDQEVIKLLDNGLVYDFENIVHNWQYVYDNIDNNNLISSKEFPLVVTEQPWNTTKNKVKACQIAFENLEVPIFSLVKNPLAQLYRCGKATGLVIDIGSSVTSVTPILDGVIQLKCSYHSKYAGDFVNLHVLNYLQSKTLIDNLLPAQFSNNSSESFKQYYMSHNILQEFKNLSLNYQIKDYQLYNHEFIDVSDQQNYLDNLFDPTLQKLPNIQIPEPSIDKPGSHGLTNLVFLALKNLEATLLPQNSNNGNNTNDAASSTRFHRFIDIFKSLLSNVLITGGTSAANGLPDHIINDLKALTQKYFPNYPFAYSVQQIRPNNTENAEIWDRQFGAWLGACNLASMLNDSDEKSNSAKIALDNWFITKADYEELGEDLVAEKFK</sequence>
<dbReference type="Gene3D" id="3.90.640.10">
    <property type="entry name" value="Actin, Chain A, domain 4"/>
    <property type="match status" value="1"/>
</dbReference>
<dbReference type="Pfam" id="PF00022">
    <property type="entry name" value="Actin"/>
    <property type="match status" value="1"/>
</dbReference>
<name>A0A367XRK2_9ASCO</name>